<feature type="non-terminal residue" evidence="4">
    <location>
        <position position="1"/>
    </location>
</feature>
<dbReference type="InterPro" id="IPR026856">
    <property type="entry name" value="Sialidase_fam"/>
</dbReference>
<comment type="caution">
    <text evidence="4">The sequence shown here is derived from an EMBL/GenBank/DDBJ whole genome shotgun (WGS) entry which is preliminary data.</text>
</comment>
<dbReference type="Pfam" id="PF13859">
    <property type="entry name" value="BNR_3"/>
    <property type="match status" value="1"/>
</dbReference>
<organism evidence="4 5">
    <name type="scientific">Trypanosoma cruzi marinkellei</name>
    <dbReference type="NCBI Taxonomy" id="85056"/>
    <lineage>
        <taxon>Eukaryota</taxon>
        <taxon>Discoba</taxon>
        <taxon>Euglenozoa</taxon>
        <taxon>Kinetoplastea</taxon>
        <taxon>Metakinetoplastina</taxon>
        <taxon>Trypanosomatida</taxon>
        <taxon>Trypanosomatidae</taxon>
        <taxon>Trypanosoma</taxon>
        <taxon>Schizotrypanum</taxon>
    </lineage>
</organism>
<dbReference type="CDD" id="cd15482">
    <property type="entry name" value="Sialidase_non-viral"/>
    <property type="match status" value="1"/>
</dbReference>
<dbReference type="InterPro" id="IPR055239">
    <property type="entry name" value="TS_C"/>
</dbReference>
<accession>K2M3F0</accession>
<dbReference type="Proteomes" id="UP000007350">
    <property type="component" value="Unassembled WGS sequence"/>
</dbReference>
<evidence type="ECO:0000256" key="1">
    <source>
        <dbReference type="ARBA" id="ARBA00022737"/>
    </source>
</evidence>
<dbReference type="GO" id="GO:0006689">
    <property type="term" value="P:ganglioside catabolic process"/>
    <property type="evidence" value="ECO:0007669"/>
    <property type="project" value="TreeGrafter"/>
</dbReference>
<evidence type="ECO:0000259" key="3">
    <source>
        <dbReference type="Pfam" id="PF22925"/>
    </source>
</evidence>
<dbReference type="Gene3D" id="2.120.10.10">
    <property type="match status" value="1"/>
</dbReference>
<dbReference type="InterPro" id="IPR008377">
    <property type="entry name" value="Sialidase_trypan"/>
</dbReference>
<feature type="domain" description="Trans-sialidase C-terminal" evidence="3">
    <location>
        <begin position="368"/>
        <end position="563"/>
    </location>
</feature>
<dbReference type="SUPFAM" id="SSF50939">
    <property type="entry name" value="Sialidases"/>
    <property type="match status" value="1"/>
</dbReference>
<dbReference type="AlphaFoldDB" id="K2M3F0"/>
<dbReference type="GO" id="GO:0009313">
    <property type="term" value="P:oligosaccharide catabolic process"/>
    <property type="evidence" value="ECO:0007669"/>
    <property type="project" value="TreeGrafter"/>
</dbReference>
<dbReference type="PANTHER" id="PTHR10628">
    <property type="entry name" value="SIALIDASE"/>
    <property type="match status" value="1"/>
</dbReference>
<dbReference type="SUPFAM" id="SSF49899">
    <property type="entry name" value="Concanavalin A-like lectins/glucanases"/>
    <property type="match status" value="1"/>
</dbReference>
<dbReference type="PRINTS" id="PR01803">
    <property type="entry name" value="TCSIALIDASE"/>
</dbReference>
<evidence type="ECO:0000259" key="2">
    <source>
        <dbReference type="Pfam" id="PF13859"/>
    </source>
</evidence>
<dbReference type="Gene3D" id="2.60.120.200">
    <property type="match status" value="1"/>
</dbReference>
<dbReference type="Pfam" id="PF22925">
    <property type="entry name" value="TS_C"/>
    <property type="match status" value="1"/>
</dbReference>
<keyword evidence="1" id="KW-0677">Repeat</keyword>
<dbReference type="OrthoDB" id="2739686at2759"/>
<evidence type="ECO:0000313" key="5">
    <source>
        <dbReference type="Proteomes" id="UP000007350"/>
    </source>
</evidence>
<dbReference type="GO" id="GO:0005737">
    <property type="term" value="C:cytoplasm"/>
    <property type="evidence" value="ECO:0007669"/>
    <property type="project" value="TreeGrafter"/>
</dbReference>
<evidence type="ECO:0000313" key="4">
    <source>
        <dbReference type="EMBL" id="EKF29518.1"/>
    </source>
</evidence>
<sequence length="614" mass="67503">ILSRDLPVGTTKLVVRSDIVAVCLNSSRVLSSLAAEVNNGTLRAHTVLGKVEGREVLSTVSSPKTVSQGNKVFVIARSEKLNCVKTEQCVPGASGIQLVVGEATRSTDGKQSGMIEWGNPRPLLENKTLKNEDKANCLFPGVGSGVLMEDSTLVFPVRTMNDREDEFFSMIVYSKDNGSSWALSRGMSPADCLEPLVTEWEKGQILMIVYCVFGGQRVYESRDMGTTWTEARGKLSGVWGELRSGEPQELSLGVYALITAAIEGRKVMLYTQRGYASWKKRTTALCLWVTDNNRTFYVGPVAMNDASSDELASTLLYSGGNLYLSRTRDSGDGRAISLSSLTEELTKIKSVLRTWAQKDTFFSSLSIPTAGLVAVLSDAANNDTWYDEYRCMHARVINATKVKDGFNFTGLHSGVLWPVNGWSHDVRRASLSHDFTLVASVTIQDVPGESVPLLTATLEKNNSRHSIVLSYTADKNWETGLKNKLMSSAWEPNKEYQLALTLQGKKALFYIKGQLLAEEEVPLTDEAPLELVQFCFCACSEKKLDQNSPVTVKKVLLYNRLLDFTEMSAIKERVYNSRAFPELQAKDVSQTIGPAGRGLLPLLVLLALWGIVAA</sequence>
<dbReference type="InterPro" id="IPR036278">
    <property type="entry name" value="Sialidase_sf"/>
</dbReference>
<name>K2M3F0_TRYCR</name>
<reference evidence="4 5" key="1">
    <citation type="journal article" date="2012" name="BMC Genomics">
        <title>Comparative genomic analysis of human infective Trypanosoma cruzi lineages with the bat-restricted subspecies T. cruzi marinkellei.</title>
        <authorList>
            <person name="Franzen O."/>
            <person name="Talavera-Lopez C."/>
            <person name="Ochaya S."/>
            <person name="Butler C.E."/>
            <person name="Messenger L.A."/>
            <person name="Lewis M.D."/>
            <person name="Llewellyn M.S."/>
            <person name="Marinkelle C.J."/>
            <person name="Tyler K.M."/>
            <person name="Miles M.A."/>
            <person name="Andersson B."/>
        </authorList>
    </citation>
    <scope>NUCLEOTIDE SEQUENCE [LARGE SCALE GENOMIC DNA]</scope>
    <source>
        <strain evidence="4 5">B7</strain>
    </source>
</reference>
<dbReference type="InterPro" id="IPR013320">
    <property type="entry name" value="ConA-like_dom_sf"/>
</dbReference>
<dbReference type="InterPro" id="IPR011040">
    <property type="entry name" value="Sialidase"/>
</dbReference>
<dbReference type="PANTHER" id="PTHR10628:SF30">
    <property type="entry name" value="EXO-ALPHA-SIALIDASE"/>
    <property type="match status" value="1"/>
</dbReference>
<gene>
    <name evidence="4" type="ORF">MOQ_006696</name>
</gene>
<keyword evidence="5" id="KW-1185">Reference proteome</keyword>
<feature type="domain" description="Sialidase" evidence="2">
    <location>
        <begin position="38"/>
        <end position="321"/>
    </location>
</feature>
<dbReference type="GO" id="GO:0016020">
    <property type="term" value="C:membrane"/>
    <property type="evidence" value="ECO:0007669"/>
    <property type="project" value="TreeGrafter"/>
</dbReference>
<dbReference type="GO" id="GO:0004308">
    <property type="term" value="F:exo-alpha-sialidase activity"/>
    <property type="evidence" value="ECO:0007669"/>
    <property type="project" value="InterPro"/>
</dbReference>
<dbReference type="EMBL" id="AHKC01013029">
    <property type="protein sequence ID" value="EKF29518.1"/>
    <property type="molecule type" value="Genomic_DNA"/>
</dbReference>
<protein>
    <submittedName>
        <fullName evidence="4">Trans-sialidase, putative</fullName>
    </submittedName>
</protein>
<proteinExistence type="predicted"/>